<feature type="active site" description="Phosphoserine intermediate" evidence="13">
    <location>
        <position position="174"/>
    </location>
</feature>
<dbReference type="AlphaFoldDB" id="A0AA88KW06"/>
<comment type="subcellular location">
    <subcellularLocation>
        <location evidence="1">Cell membrane</location>
        <topology evidence="1">Lipid-anchor</topology>
        <topology evidence="1">GPI-anchor</topology>
    </subcellularLocation>
</comment>
<feature type="binding site" evidence="14">
    <location>
        <position position="237"/>
    </location>
    <ligand>
        <name>Mg(2+)</name>
        <dbReference type="ChEBI" id="CHEBI:18420"/>
    </ligand>
</feature>
<dbReference type="GO" id="GO:0098552">
    <property type="term" value="C:side of membrane"/>
    <property type="evidence" value="ECO:0007669"/>
    <property type="project" value="UniProtKB-KW"/>
</dbReference>
<evidence type="ECO:0000313" key="18">
    <source>
        <dbReference type="Proteomes" id="UP001187531"/>
    </source>
</evidence>
<keyword evidence="18" id="KW-1185">Reference proteome</keyword>
<dbReference type="EC" id="3.1.3.1" evidence="3 16"/>
<evidence type="ECO:0000256" key="1">
    <source>
        <dbReference type="ARBA" id="ARBA00004609"/>
    </source>
</evidence>
<evidence type="ECO:0000313" key="17">
    <source>
        <dbReference type="EMBL" id="KAK2709288.1"/>
    </source>
</evidence>
<feature type="binding site" evidence="14">
    <location>
        <position position="521"/>
    </location>
    <ligand>
        <name>Zn(2+)</name>
        <dbReference type="ChEBI" id="CHEBI:29105"/>
        <label>2</label>
    </ligand>
</feature>
<keyword evidence="8 14" id="KW-0862">Zinc</keyword>
<dbReference type="Proteomes" id="UP001187531">
    <property type="component" value="Unassembled WGS sequence"/>
</dbReference>
<dbReference type="SUPFAM" id="SSF53649">
    <property type="entry name" value="Alkaline phosphatase-like"/>
    <property type="match status" value="1"/>
</dbReference>
<dbReference type="Pfam" id="PF00245">
    <property type="entry name" value="Alk_phosphatase"/>
    <property type="match status" value="1"/>
</dbReference>
<comment type="caution">
    <text evidence="17">The sequence shown here is derived from an EMBL/GenBank/DDBJ whole genome shotgun (WGS) entry which is preliminary data.</text>
</comment>
<evidence type="ECO:0000256" key="14">
    <source>
        <dbReference type="PIRSR" id="PIRSR601952-2"/>
    </source>
</evidence>
<dbReference type="GO" id="GO:0005886">
    <property type="term" value="C:plasma membrane"/>
    <property type="evidence" value="ECO:0007669"/>
    <property type="project" value="UniProtKB-SubCell"/>
</dbReference>
<dbReference type="FunFam" id="3.40.720.10:FF:000008">
    <property type="entry name" value="Alkaline phosphatase"/>
    <property type="match status" value="1"/>
</dbReference>
<feature type="binding site" evidence="14">
    <location>
        <position position="123"/>
    </location>
    <ligand>
        <name>Zn(2+)</name>
        <dbReference type="ChEBI" id="CHEBI:29105"/>
        <label>2</label>
    </ligand>
</feature>
<dbReference type="PRINTS" id="PR00113">
    <property type="entry name" value="ALKPHPHTASE"/>
</dbReference>
<evidence type="ECO:0000256" key="16">
    <source>
        <dbReference type="RuleBase" id="RU003947"/>
    </source>
</evidence>
<keyword evidence="10" id="KW-0472">Membrane</keyword>
<comment type="catalytic activity">
    <reaction evidence="16">
        <text>a phosphate monoester + H2O = an alcohol + phosphate</text>
        <dbReference type="Rhea" id="RHEA:15017"/>
        <dbReference type="ChEBI" id="CHEBI:15377"/>
        <dbReference type="ChEBI" id="CHEBI:30879"/>
        <dbReference type="ChEBI" id="CHEBI:43474"/>
        <dbReference type="ChEBI" id="CHEBI:67140"/>
        <dbReference type="EC" id="3.1.3.1"/>
    </reaction>
</comment>
<dbReference type="SMART" id="SM00098">
    <property type="entry name" value="alkPPc"/>
    <property type="match status" value="1"/>
</dbReference>
<evidence type="ECO:0000256" key="5">
    <source>
        <dbReference type="ARBA" id="ARBA00022622"/>
    </source>
</evidence>
<feature type="binding site" evidence="14">
    <location>
        <position position="239"/>
    </location>
    <ligand>
        <name>Mg(2+)</name>
        <dbReference type="ChEBI" id="CHEBI:18420"/>
    </ligand>
</feature>
<feature type="binding site" evidence="14">
    <location>
        <position position="407"/>
    </location>
    <ligand>
        <name>Zn(2+)</name>
        <dbReference type="ChEBI" id="CHEBI:29105"/>
        <label>2</label>
    </ligand>
</feature>
<gene>
    <name evidence="17" type="ORF">QYM36_013078</name>
</gene>
<evidence type="ECO:0000256" key="8">
    <source>
        <dbReference type="ARBA" id="ARBA00022833"/>
    </source>
</evidence>
<feature type="non-terminal residue" evidence="17">
    <location>
        <position position="1"/>
    </location>
</feature>
<dbReference type="Gene3D" id="3.40.720.10">
    <property type="entry name" value="Alkaline Phosphatase, subunit A"/>
    <property type="match status" value="1"/>
</dbReference>
<comment type="cofactor">
    <cofactor evidence="14">
        <name>Mg(2+)</name>
        <dbReference type="ChEBI" id="CHEBI:18420"/>
    </cofactor>
    <text evidence="14">Binds 1 Mg(2+) ion.</text>
</comment>
<evidence type="ECO:0000256" key="6">
    <source>
        <dbReference type="ARBA" id="ARBA00022723"/>
    </source>
</evidence>
<feature type="binding site" evidence="14">
    <location>
        <position position="444"/>
    </location>
    <ligand>
        <name>Zn(2+)</name>
        <dbReference type="ChEBI" id="CHEBI:29105"/>
        <label>2</label>
    </ligand>
</feature>
<keyword evidence="4" id="KW-1003">Cell membrane</keyword>
<keyword evidence="12" id="KW-0449">Lipoprotein</keyword>
<feature type="binding site" evidence="14">
    <location>
        <position position="445"/>
    </location>
    <ligand>
        <name>Zn(2+)</name>
        <dbReference type="ChEBI" id="CHEBI:29105"/>
        <label>2</label>
    </ligand>
</feature>
<evidence type="ECO:0000256" key="15">
    <source>
        <dbReference type="RuleBase" id="RU003946"/>
    </source>
</evidence>
<dbReference type="PROSITE" id="PS00123">
    <property type="entry name" value="ALKALINE_PHOSPHATASE"/>
    <property type="match status" value="1"/>
</dbReference>
<evidence type="ECO:0000256" key="9">
    <source>
        <dbReference type="ARBA" id="ARBA00022842"/>
    </source>
</evidence>
<evidence type="ECO:0000256" key="13">
    <source>
        <dbReference type="PIRSR" id="PIRSR601952-1"/>
    </source>
</evidence>
<comment type="similarity">
    <text evidence="2 15">Belongs to the alkaline phosphatase family.</text>
</comment>
<sequence length="592" mass="65301">EGDAYKITVSRLFESRTHPIRINALIKQEETIADQYSLKMQKRWALYVTVTVILSSCSGFPQFDIKPKDVDHRTSGDTKGSSSTSTLEDASYWNQIGQNILSKHKSQRPIEKQAKNVILFIGDGMSSPTITAARIYKGQQFLGTYGEDTVLEFENFPNIGISKTYCIDYQVGDSACTGTAYLTGVKANLDTIGVDINVKYNNCSAQNMPEYHVNSIMKWAQDVGKSTGIVTNTRVTHATPASSYAHTANRNWESDADLTYYGQQNSTICDDIAEQLVYKEPGKNFKVILGGGRSKFQPNTTADPEEGMGSRFDGVDLIQEWGKSKENMGKSHKYVTSRDELMAVDIANTDYILGLFERSHLGHHLLNEGKNNPTLEEMTTTAINLLQKDTTGFVLLVESGHIDIAHHEGKPHLALHETIELEKAVAAARKLTDTHDTLIIVTADHSHTMTINGYPLRGDSIFGVGYISDVDHMPWTTLSYANGPGYRKGNPDGSRYNITDDDFQAIEYKPIATAPTNSETHGGDDVAVYAIGPQAHLLQGVYEQNYIAHLIGYAACMGPGDHFCESETNSAIPLTSSLHTLLAVFIIYMIKA</sequence>
<dbReference type="GO" id="GO:0046872">
    <property type="term" value="F:metal ion binding"/>
    <property type="evidence" value="ECO:0007669"/>
    <property type="project" value="UniProtKB-KW"/>
</dbReference>
<keyword evidence="7 16" id="KW-0378">Hydrolase</keyword>
<dbReference type="InterPro" id="IPR001952">
    <property type="entry name" value="Alkaline_phosphatase"/>
</dbReference>
<dbReference type="CDD" id="cd16012">
    <property type="entry name" value="ALP"/>
    <property type="match status" value="1"/>
</dbReference>
<name>A0AA88KW06_ARTSF</name>
<keyword evidence="5" id="KW-0336">GPI-anchor</keyword>
<proteinExistence type="inferred from homology"/>
<evidence type="ECO:0000256" key="7">
    <source>
        <dbReference type="ARBA" id="ARBA00022801"/>
    </source>
</evidence>
<dbReference type="PANTHER" id="PTHR11596">
    <property type="entry name" value="ALKALINE PHOSPHATASE"/>
    <property type="match status" value="1"/>
</dbReference>
<feature type="binding site" evidence="14">
    <location>
        <position position="398"/>
    </location>
    <ligand>
        <name>Mg(2+)</name>
        <dbReference type="ChEBI" id="CHEBI:18420"/>
    </ligand>
</feature>
<dbReference type="EMBL" id="JAVRJZ010000017">
    <property type="protein sequence ID" value="KAK2709288.1"/>
    <property type="molecule type" value="Genomic_DNA"/>
</dbReference>
<feature type="binding site" evidence="14">
    <location>
        <position position="403"/>
    </location>
    <ligand>
        <name>Zn(2+)</name>
        <dbReference type="ChEBI" id="CHEBI:29105"/>
        <label>2</label>
    </ligand>
</feature>
<keyword evidence="6 14" id="KW-0479">Metal-binding</keyword>
<evidence type="ECO:0000256" key="11">
    <source>
        <dbReference type="ARBA" id="ARBA00023180"/>
    </source>
</evidence>
<accession>A0AA88KW06</accession>
<reference evidence="17" key="1">
    <citation type="submission" date="2023-07" db="EMBL/GenBank/DDBJ databases">
        <title>Chromosome-level genome assembly of Artemia franciscana.</title>
        <authorList>
            <person name="Jo E."/>
        </authorList>
    </citation>
    <scope>NUCLEOTIDE SEQUENCE</scope>
    <source>
        <tissue evidence="17">Whole body</tissue>
    </source>
</reference>
<dbReference type="PANTHER" id="PTHR11596:SF91">
    <property type="entry name" value="ALKALINE PHOSPHATASE-RELATED"/>
    <property type="match status" value="1"/>
</dbReference>
<dbReference type="InterPro" id="IPR017850">
    <property type="entry name" value="Alkaline_phosphatase_core_sf"/>
</dbReference>
<organism evidence="17 18">
    <name type="scientific">Artemia franciscana</name>
    <name type="common">Brine shrimp</name>
    <name type="synonym">Artemia sanfranciscana</name>
    <dbReference type="NCBI Taxonomy" id="6661"/>
    <lineage>
        <taxon>Eukaryota</taxon>
        <taxon>Metazoa</taxon>
        <taxon>Ecdysozoa</taxon>
        <taxon>Arthropoda</taxon>
        <taxon>Crustacea</taxon>
        <taxon>Branchiopoda</taxon>
        <taxon>Anostraca</taxon>
        <taxon>Artemiidae</taxon>
        <taxon>Artemia</taxon>
    </lineage>
</organism>
<evidence type="ECO:0000256" key="2">
    <source>
        <dbReference type="ARBA" id="ARBA00005984"/>
    </source>
</evidence>
<comment type="cofactor">
    <cofactor evidence="14">
        <name>Zn(2+)</name>
        <dbReference type="ChEBI" id="CHEBI:29105"/>
    </cofactor>
    <text evidence="14">Binds 2 Zn(2+) ions.</text>
</comment>
<keyword evidence="9 14" id="KW-0460">Magnesium</keyword>
<keyword evidence="11" id="KW-0325">Glycoprotein</keyword>
<protein>
    <recommendedName>
        <fullName evidence="3 16">Alkaline phosphatase</fullName>
        <ecNumber evidence="3 16">3.1.3.1</ecNumber>
    </recommendedName>
</protein>
<feature type="binding site" evidence="14">
    <location>
        <position position="123"/>
    </location>
    <ligand>
        <name>Mg(2+)</name>
        <dbReference type="ChEBI" id="CHEBI:18420"/>
    </ligand>
</feature>
<evidence type="ECO:0000256" key="3">
    <source>
        <dbReference type="ARBA" id="ARBA00012647"/>
    </source>
</evidence>
<evidence type="ECO:0000256" key="12">
    <source>
        <dbReference type="ARBA" id="ARBA00023288"/>
    </source>
</evidence>
<dbReference type="GO" id="GO:0004035">
    <property type="term" value="F:alkaline phosphatase activity"/>
    <property type="evidence" value="ECO:0007669"/>
    <property type="project" value="UniProtKB-EC"/>
</dbReference>
<dbReference type="InterPro" id="IPR018299">
    <property type="entry name" value="Alkaline_phosphatase_AS"/>
</dbReference>
<evidence type="ECO:0000256" key="10">
    <source>
        <dbReference type="ARBA" id="ARBA00023136"/>
    </source>
</evidence>
<evidence type="ECO:0000256" key="4">
    <source>
        <dbReference type="ARBA" id="ARBA00022475"/>
    </source>
</evidence>